<evidence type="ECO:0000256" key="1">
    <source>
        <dbReference type="SAM" id="Coils"/>
    </source>
</evidence>
<evidence type="ECO:0000256" key="2">
    <source>
        <dbReference type="SAM" id="Phobius"/>
    </source>
</evidence>
<organism evidence="3 4">
    <name type="scientific">Raineya orbicola</name>
    <dbReference type="NCBI Taxonomy" id="2016530"/>
    <lineage>
        <taxon>Bacteria</taxon>
        <taxon>Pseudomonadati</taxon>
        <taxon>Bacteroidota</taxon>
        <taxon>Cytophagia</taxon>
        <taxon>Cytophagales</taxon>
        <taxon>Raineyaceae</taxon>
        <taxon>Raineya</taxon>
    </lineage>
</organism>
<keyword evidence="1" id="KW-0175">Coiled coil</keyword>
<dbReference type="EMBL" id="NKXO01000048">
    <property type="protein sequence ID" value="PKQ66425.1"/>
    <property type="molecule type" value="Genomic_DNA"/>
</dbReference>
<sequence>MADLRALVEIIVAIVSAYFLIKIENVKQQKDITTLQSRVDKLEQKQNEEIREMHGFIREIRDMIQELEIKILQKDRRTEH</sequence>
<dbReference type="AlphaFoldDB" id="A0A2N3I803"/>
<evidence type="ECO:0008006" key="5">
    <source>
        <dbReference type="Google" id="ProtNLM"/>
    </source>
</evidence>
<feature type="transmembrane region" description="Helical" evidence="2">
    <location>
        <begin position="6"/>
        <end position="23"/>
    </location>
</feature>
<accession>A0A2N3I803</accession>
<comment type="caution">
    <text evidence="3">The sequence shown here is derived from an EMBL/GenBank/DDBJ whole genome shotgun (WGS) entry which is preliminary data.</text>
</comment>
<keyword evidence="2" id="KW-0472">Membrane</keyword>
<protein>
    <recommendedName>
        <fullName evidence="5">Holin</fullName>
    </recommendedName>
</protein>
<gene>
    <name evidence="3" type="ORF">Rain11_2376</name>
</gene>
<keyword evidence="2" id="KW-1133">Transmembrane helix</keyword>
<name>A0A2N3I803_9BACT</name>
<proteinExistence type="predicted"/>
<evidence type="ECO:0000313" key="4">
    <source>
        <dbReference type="Proteomes" id="UP000233387"/>
    </source>
</evidence>
<evidence type="ECO:0000313" key="3">
    <source>
        <dbReference type="EMBL" id="PKQ66425.1"/>
    </source>
</evidence>
<dbReference type="Proteomes" id="UP000233387">
    <property type="component" value="Unassembled WGS sequence"/>
</dbReference>
<keyword evidence="2" id="KW-0812">Transmembrane</keyword>
<feature type="coiled-coil region" evidence="1">
    <location>
        <begin position="25"/>
        <end position="77"/>
    </location>
</feature>
<reference evidence="3 4" key="1">
    <citation type="submission" date="2017-06" db="EMBL/GenBank/DDBJ databases">
        <title>Raineya orbicola gen. nov., sp. nov. a slightly thermophilic bacterium of the phylum Bacteroidetes and the description of Raineyaceae fam. nov.</title>
        <authorList>
            <person name="Albuquerque L."/>
            <person name="Polonia A.R.M."/>
            <person name="Barroso C."/>
            <person name="Froufe H.J.C."/>
            <person name="Lage O."/>
            <person name="Lobo-Da-Cunha A."/>
            <person name="Egas C."/>
            <person name="Da Costa M.S."/>
        </authorList>
    </citation>
    <scope>NUCLEOTIDE SEQUENCE [LARGE SCALE GENOMIC DNA]</scope>
    <source>
        <strain evidence="3 4">SPSPC-11</strain>
    </source>
</reference>
<keyword evidence="4" id="KW-1185">Reference proteome</keyword>
<dbReference type="RefSeq" id="WP_101359638.1">
    <property type="nucleotide sequence ID" value="NZ_NKXO01000048.1"/>
</dbReference>